<feature type="chain" id="PRO_5041213928" description="Alginate lyase 2 domain-containing protein" evidence="1">
    <location>
        <begin position="28"/>
        <end position="217"/>
    </location>
</feature>
<accession>A0AA38YI94</accession>
<dbReference type="PANTHER" id="PTHR33681:SF4">
    <property type="entry name" value="OS12G0171100 PROTEIN"/>
    <property type="match status" value="1"/>
</dbReference>
<keyword evidence="1" id="KW-0732">Signal</keyword>
<evidence type="ECO:0000313" key="4">
    <source>
        <dbReference type="Proteomes" id="UP001168098"/>
    </source>
</evidence>
<reference evidence="3 4" key="1">
    <citation type="journal article" date="2023" name="BMC Biotechnol.">
        <title>Vitis rotundifolia cv Carlos genome sequencing.</title>
        <authorList>
            <person name="Huff M."/>
            <person name="Hulse-Kemp A."/>
            <person name="Scheffler B."/>
            <person name="Youngblood R."/>
            <person name="Simpson S."/>
            <person name="Babiker E."/>
            <person name="Staton M."/>
        </authorList>
    </citation>
    <scope>NUCLEOTIDE SEQUENCE [LARGE SCALE GENOMIC DNA]</scope>
    <source>
        <tissue evidence="3">Leaf</tissue>
    </source>
</reference>
<dbReference type="InterPro" id="IPR013320">
    <property type="entry name" value="ConA-like_dom_sf"/>
</dbReference>
<organism evidence="3 4">
    <name type="scientific">Vitis rotundifolia</name>
    <name type="common">Muscadine grape</name>
    <dbReference type="NCBI Taxonomy" id="103349"/>
    <lineage>
        <taxon>Eukaryota</taxon>
        <taxon>Viridiplantae</taxon>
        <taxon>Streptophyta</taxon>
        <taxon>Embryophyta</taxon>
        <taxon>Tracheophyta</taxon>
        <taxon>Spermatophyta</taxon>
        <taxon>Magnoliopsida</taxon>
        <taxon>eudicotyledons</taxon>
        <taxon>Gunneridae</taxon>
        <taxon>Pentapetalae</taxon>
        <taxon>rosids</taxon>
        <taxon>Vitales</taxon>
        <taxon>Vitaceae</taxon>
        <taxon>Viteae</taxon>
        <taxon>Vitis</taxon>
    </lineage>
</organism>
<dbReference type="Proteomes" id="UP001168098">
    <property type="component" value="Unassembled WGS sequence"/>
</dbReference>
<dbReference type="InterPro" id="IPR014895">
    <property type="entry name" value="Alginate_lyase_2"/>
</dbReference>
<evidence type="ECO:0000256" key="1">
    <source>
        <dbReference type="SAM" id="SignalP"/>
    </source>
</evidence>
<dbReference type="EMBL" id="JARBHA010000020">
    <property type="protein sequence ID" value="KAJ9670948.1"/>
    <property type="molecule type" value="Genomic_DNA"/>
</dbReference>
<comment type="caution">
    <text evidence="3">The sequence shown here is derived from an EMBL/GenBank/DDBJ whole genome shotgun (WGS) entry which is preliminary data.</text>
</comment>
<sequence>MSSTSFVVALALFHLSFFHLNFHQAIADPTDGFTNLPPSQSNFEVHKPYDVSQDQRYSYVDGVHKLWVYSTDKPFSQGSDTPPRTEIRIRGYDYSSGTWQFEGYGYVPSGTTGVNIMQVFGGSSRATTLMVRVYDGSLTNYRSPVLASNIYDKWFRLNVIHNADAGKVQIYIDGILKYEGSDDGGSSHYFKFGVYTQNDDPSNYMESRWKGIKVLRK</sequence>
<dbReference type="AlphaFoldDB" id="A0AA38YI94"/>
<name>A0AA38YI94_VITRO</name>
<proteinExistence type="predicted"/>
<feature type="signal peptide" evidence="1">
    <location>
        <begin position="1"/>
        <end position="27"/>
    </location>
</feature>
<keyword evidence="4" id="KW-1185">Reference proteome</keyword>
<gene>
    <name evidence="3" type="ORF">PVL29_027097</name>
</gene>
<dbReference type="Gene3D" id="2.60.120.200">
    <property type="match status" value="1"/>
</dbReference>
<protein>
    <recommendedName>
        <fullName evidence="2">Alginate lyase 2 domain-containing protein</fullName>
    </recommendedName>
</protein>
<evidence type="ECO:0000259" key="2">
    <source>
        <dbReference type="Pfam" id="PF08787"/>
    </source>
</evidence>
<dbReference type="SUPFAM" id="SSF49899">
    <property type="entry name" value="Concanavalin A-like lectins/glucanases"/>
    <property type="match status" value="1"/>
</dbReference>
<evidence type="ECO:0000313" key="3">
    <source>
        <dbReference type="EMBL" id="KAJ9670948.1"/>
    </source>
</evidence>
<dbReference type="Pfam" id="PF08787">
    <property type="entry name" value="Alginate_lyase2"/>
    <property type="match status" value="1"/>
</dbReference>
<dbReference type="PANTHER" id="PTHR33681">
    <property type="entry name" value="BINDING PROTEIN, PUTATIVE, EXPRESSED-RELATED"/>
    <property type="match status" value="1"/>
</dbReference>
<feature type="domain" description="Alginate lyase 2" evidence="2">
    <location>
        <begin position="41"/>
        <end position="214"/>
    </location>
</feature>